<proteinExistence type="predicted"/>
<reference evidence="1" key="1">
    <citation type="submission" date="2018-01" db="EMBL/GenBank/DDBJ databases">
        <title>An insight into the sialome of Amazonian anophelines.</title>
        <authorList>
            <person name="Ribeiro J.M."/>
            <person name="Scarpassa V."/>
            <person name="Calvo E."/>
        </authorList>
    </citation>
    <scope>NUCLEOTIDE SEQUENCE</scope>
    <source>
        <tissue evidence="1">Salivary glands</tissue>
    </source>
</reference>
<organism evidence="1">
    <name type="scientific">Anopheles triannulatus</name>
    <dbReference type="NCBI Taxonomy" id="58253"/>
    <lineage>
        <taxon>Eukaryota</taxon>
        <taxon>Metazoa</taxon>
        <taxon>Ecdysozoa</taxon>
        <taxon>Arthropoda</taxon>
        <taxon>Hexapoda</taxon>
        <taxon>Insecta</taxon>
        <taxon>Pterygota</taxon>
        <taxon>Neoptera</taxon>
        <taxon>Endopterygota</taxon>
        <taxon>Diptera</taxon>
        <taxon>Nematocera</taxon>
        <taxon>Culicoidea</taxon>
        <taxon>Culicidae</taxon>
        <taxon>Anophelinae</taxon>
        <taxon>Anopheles</taxon>
    </lineage>
</organism>
<sequence length="92" mass="10412">MVWTVAFLVTGLWWLCCRLTQTIWFWSFCCNIATQSRATQCHWRLVPAGGAADARCENRKPSQNIYCLPLLLLTSRCLHTVAGTFSSGVIME</sequence>
<protein>
    <submittedName>
        <fullName evidence="1">Putative secreted protein</fullName>
    </submittedName>
</protein>
<name>A0A2M4B5W5_9DIPT</name>
<evidence type="ECO:0000313" key="1">
    <source>
        <dbReference type="EMBL" id="MBW48445.1"/>
    </source>
</evidence>
<accession>A0A2M4B5W5</accession>
<dbReference type="AlphaFoldDB" id="A0A2M4B5W5"/>
<dbReference type="EMBL" id="GGFK01015124">
    <property type="protein sequence ID" value="MBW48445.1"/>
    <property type="molecule type" value="Transcribed_RNA"/>
</dbReference>